<keyword evidence="5 8" id="KW-0812">Transmembrane</keyword>
<comment type="similarity">
    <text evidence="2">Belongs to the tellurite-resistance/dicarboxylate transporter (TDT) family.</text>
</comment>
<comment type="caution">
    <text evidence="9">The sequence shown here is derived from an EMBL/GenBank/DDBJ whole genome shotgun (WGS) entry which is preliminary data.</text>
</comment>
<dbReference type="InterPro" id="IPR038665">
    <property type="entry name" value="Voltage-dep_anion_channel_sf"/>
</dbReference>
<sequence>MGRKDLKTIVLNFAPSWSAVTMGTGVLSLILYDAPHQFLAETYIAIAVYAFNIVLFLTFLGRSIARILCFPWVVKRIRIHTASLVYLGTYPVGLATIINATVIMLAPVAGPWIISFISALWWCDVVLSCLSAILLPLILFEYHELALKDLTAAWLLPIVPLVVASGSGGAVSTILSPMHAQWTLALSLMLWSMGMELSLLIIGLYIQRHIIHNLPSREVIISSFLPLGPIAQGSYAIVQIGRTAQTVLAEKDIAKRELLGDIFVTCCTVSGIVLWGFAIWWFLHTVLSIDLPDFTGRMSFNMRFWGCTFPIGVLTTAIINLSINSPRPSYKR</sequence>
<feature type="transmembrane region" description="Helical" evidence="8">
    <location>
        <begin position="112"/>
        <end position="140"/>
    </location>
</feature>
<dbReference type="Pfam" id="PF03595">
    <property type="entry name" value="SLAC1"/>
    <property type="match status" value="1"/>
</dbReference>
<dbReference type="EMBL" id="MVBO01000248">
    <property type="protein sequence ID" value="OZJ01753.1"/>
    <property type="molecule type" value="Genomic_DNA"/>
</dbReference>
<keyword evidence="4" id="KW-1003">Cell membrane</keyword>
<keyword evidence="6 8" id="KW-1133">Transmembrane helix</keyword>
<accession>A0A261XTV6</accession>
<keyword evidence="10" id="KW-1185">Reference proteome</keyword>
<evidence type="ECO:0000256" key="4">
    <source>
        <dbReference type="ARBA" id="ARBA00022475"/>
    </source>
</evidence>
<keyword evidence="3" id="KW-0813">Transport</keyword>
<feature type="transmembrane region" description="Helical" evidence="8">
    <location>
        <begin position="182"/>
        <end position="206"/>
    </location>
</feature>
<feature type="transmembrane region" description="Helical" evidence="8">
    <location>
        <begin position="43"/>
        <end position="64"/>
    </location>
</feature>
<dbReference type="InterPro" id="IPR004695">
    <property type="entry name" value="SLAC1/Mae1/Ssu1/TehA"/>
</dbReference>
<dbReference type="InterPro" id="IPR051629">
    <property type="entry name" value="Sulfite_efflux_TDT"/>
</dbReference>
<dbReference type="PANTHER" id="PTHR31686:SF1">
    <property type="entry name" value="SULFITE EFFLUX PUMP SSU1"/>
    <property type="match status" value="1"/>
</dbReference>
<proteinExistence type="inferred from homology"/>
<dbReference type="OrthoDB" id="1099at2759"/>
<evidence type="ECO:0000256" key="3">
    <source>
        <dbReference type="ARBA" id="ARBA00022448"/>
    </source>
</evidence>
<evidence type="ECO:0000256" key="8">
    <source>
        <dbReference type="SAM" id="Phobius"/>
    </source>
</evidence>
<dbReference type="AlphaFoldDB" id="A0A261XTV6"/>
<evidence type="ECO:0008006" key="11">
    <source>
        <dbReference type="Google" id="ProtNLM"/>
    </source>
</evidence>
<evidence type="ECO:0000256" key="7">
    <source>
        <dbReference type="ARBA" id="ARBA00023136"/>
    </source>
</evidence>
<evidence type="ECO:0000256" key="2">
    <source>
        <dbReference type="ARBA" id="ARBA00008566"/>
    </source>
</evidence>
<dbReference type="PANTHER" id="PTHR31686">
    <property type="match status" value="1"/>
</dbReference>
<feature type="transmembrane region" description="Helical" evidence="8">
    <location>
        <begin position="258"/>
        <end position="283"/>
    </location>
</feature>
<reference evidence="9 10" key="1">
    <citation type="journal article" date="2017" name="Mycologia">
        <title>Bifiguratus adelaidae, gen. et sp. nov., a new member of Mucoromycotina in endophytic and soil-dwelling habitats.</title>
        <authorList>
            <person name="Torres-Cruz T.J."/>
            <person name="Billingsley Tobias T.L."/>
            <person name="Almatruk M."/>
            <person name="Hesse C."/>
            <person name="Kuske C.R."/>
            <person name="Desiro A."/>
            <person name="Benucci G.M."/>
            <person name="Bonito G."/>
            <person name="Stajich J.E."/>
            <person name="Dunlap C."/>
            <person name="Arnold A.E."/>
            <person name="Porras-Alfaro A."/>
        </authorList>
    </citation>
    <scope>NUCLEOTIDE SEQUENCE [LARGE SCALE GENOMIC DNA]</scope>
    <source>
        <strain evidence="9 10">AZ0501</strain>
    </source>
</reference>
<protein>
    <recommendedName>
        <fullName evidence="11">Sulfite efflux pump SSU1</fullName>
    </recommendedName>
</protein>
<feature type="transmembrane region" description="Helical" evidence="8">
    <location>
        <begin position="9"/>
        <end position="31"/>
    </location>
</feature>
<feature type="transmembrane region" description="Helical" evidence="8">
    <location>
        <begin position="303"/>
        <end position="323"/>
    </location>
</feature>
<name>A0A261XTV6_9FUNG</name>
<feature type="transmembrane region" description="Helical" evidence="8">
    <location>
        <begin position="152"/>
        <end position="176"/>
    </location>
</feature>
<keyword evidence="7 8" id="KW-0472">Membrane</keyword>
<dbReference type="Proteomes" id="UP000242875">
    <property type="component" value="Unassembled WGS sequence"/>
</dbReference>
<evidence type="ECO:0000313" key="10">
    <source>
        <dbReference type="Proteomes" id="UP000242875"/>
    </source>
</evidence>
<evidence type="ECO:0000256" key="6">
    <source>
        <dbReference type="ARBA" id="ARBA00022989"/>
    </source>
</evidence>
<evidence type="ECO:0000313" key="9">
    <source>
        <dbReference type="EMBL" id="OZJ01753.1"/>
    </source>
</evidence>
<organism evidence="9 10">
    <name type="scientific">Bifiguratus adelaidae</name>
    <dbReference type="NCBI Taxonomy" id="1938954"/>
    <lineage>
        <taxon>Eukaryota</taxon>
        <taxon>Fungi</taxon>
        <taxon>Fungi incertae sedis</taxon>
        <taxon>Mucoromycota</taxon>
        <taxon>Mucoromycotina</taxon>
        <taxon>Endogonomycetes</taxon>
        <taxon>Endogonales</taxon>
        <taxon>Endogonales incertae sedis</taxon>
        <taxon>Bifiguratus</taxon>
    </lineage>
</organism>
<comment type="subcellular location">
    <subcellularLocation>
        <location evidence="1">Cell membrane</location>
        <topology evidence="1">Multi-pass membrane protein</topology>
    </subcellularLocation>
</comment>
<feature type="transmembrane region" description="Helical" evidence="8">
    <location>
        <begin position="84"/>
        <end position="106"/>
    </location>
</feature>
<dbReference type="GO" id="GO:0000319">
    <property type="term" value="F:sulfite transmembrane transporter activity"/>
    <property type="evidence" value="ECO:0007669"/>
    <property type="project" value="TreeGrafter"/>
</dbReference>
<evidence type="ECO:0000256" key="5">
    <source>
        <dbReference type="ARBA" id="ARBA00022692"/>
    </source>
</evidence>
<dbReference type="GO" id="GO:0005886">
    <property type="term" value="C:plasma membrane"/>
    <property type="evidence" value="ECO:0007669"/>
    <property type="project" value="UniProtKB-SubCell"/>
</dbReference>
<dbReference type="Gene3D" id="1.50.10.150">
    <property type="entry name" value="Voltage-dependent anion channel"/>
    <property type="match status" value="1"/>
</dbReference>
<gene>
    <name evidence="9" type="ORF">BZG36_05453</name>
</gene>
<evidence type="ECO:0000256" key="1">
    <source>
        <dbReference type="ARBA" id="ARBA00004651"/>
    </source>
</evidence>